<name>A0A1U7LJ01_NEOID</name>
<comment type="caution">
    <text evidence="10">The sequence shown here is derived from an EMBL/GenBank/DDBJ whole genome shotgun (WGS) entry which is preliminary data.</text>
</comment>
<dbReference type="EMBL" id="LXFE01003117">
    <property type="protein sequence ID" value="OLL22501.1"/>
    <property type="molecule type" value="Genomic_DNA"/>
</dbReference>
<keyword evidence="4 8" id="KW-0831">Ubiquinone biosynthesis</keyword>
<dbReference type="Pfam" id="PF08511">
    <property type="entry name" value="COQ9"/>
    <property type="match status" value="1"/>
</dbReference>
<dbReference type="STRING" id="1198029.A0A1U7LJ01"/>
<dbReference type="InterPro" id="IPR013718">
    <property type="entry name" value="COQ9_C"/>
</dbReference>
<evidence type="ECO:0000256" key="2">
    <source>
        <dbReference type="ARBA" id="ARBA00004749"/>
    </source>
</evidence>
<dbReference type="Proteomes" id="UP000186594">
    <property type="component" value="Unassembled WGS sequence"/>
</dbReference>
<dbReference type="InterPro" id="IPR012762">
    <property type="entry name" value="Ubiq_biosynth_COQ9"/>
</dbReference>
<dbReference type="AlphaFoldDB" id="A0A1U7LJ01"/>
<evidence type="ECO:0000256" key="4">
    <source>
        <dbReference type="ARBA" id="ARBA00022688"/>
    </source>
</evidence>
<dbReference type="NCBIfam" id="TIGR02396">
    <property type="entry name" value="diverge_rpsU"/>
    <property type="match status" value="1"/>
</dbReference>
<feature type="domain" description="COQ9 C-terminal" evidence="9">
    <location>
        <begin position="139"/>
        <end position="209"/>
    </location>
</feature>
<dbReference type="PANTHER" id="PTHR21427:SF19">
    <property type="entry name" value="UBIQUINONE BIOSYNTHESIS PROTEIN COQ9, MITOCHONDRIAL"/>
    <property type="match status" value="1"/>
</dbReference>
<dbReference type="GO" id="GO:0006744">
    <property type="term" value="P:ubiquinone biosynthetic process"/>
    <property type="evidence" value="ECO:0007669"/>
    <property type="project" value="UniProtKB-UniRule"/>
</dbReference>
<evidence type="ECO:0000256" key="6">
    <source>
        <dbReference type="ARBA" id="ARBA00023121"/>
    </source>
</evidence>
<gene>
    <name evidence="10" type="ORF">NEOLI_001846</name>
</gene>
<reference evidence="10 11" key="1">
    <citation type="submission" date="2016-04" db="EMBL/GenBank/DDBJ databases">
        <title>Evolutionary innovation and constraint leading to complex multicellularity in the Ascomycota.</title>
        <authorList>
            <person name="Cisse O."/>
            <person name="Nguyen A."/>
            <person name="Hewitt D.A."/>
            <person name="Jedd G."/>
            <person name="Stajich J.E."/>
        </authorList>
    </citation>
    <scope>NUCLEOTIDE SEQUENCE [LARGE SCALE GENOMIC DNA]</scope>
    <source>
        <strain evidence="10 11">DAH-3</strain>
    </source>
</reference>
<protein>
    <recommendedName>
        <fullName evidence="8">Ubiquinone biosynthesis protein</fullName>
    </recommendedName>
</protein>
<evidence type="ECO:0000313" key="11">
    <source>
        <dbReference type="Proteomes" id="UP000186594"/>
    </source>
</evidence>
<organism evidence="10 11">
    <name type="scientific">Neolecta irregularis (strain DAH-3)</name>
    <dbReference type="NCBI Taxonomy" id="1198029"/>
    <lineage>
        <taxon>Eukaryota</taxon>
        <taxon>Fungi</taxon>
        <taxon>Dikarya</taxon>
        <taxon>Ascomycota</taxon>
        <taxon>Taphrinomycotina</taxon>
        <taxon>Neolectales</taxon>
        <taxon>Neolectaceae</taxon>
        <taxon>Neolecta</taxon>
    </lineage>
</organism>
<dbReference type="OMA" id="CAGFGWN"/>
<evidence type="ECO:0000256" key="5">
    <source>
        <dbReference type="ARBA" id="ARBA00022946"/>
    </source>
</evidence>
<sequence length="235" mass="26822">MSLLRTAQRGILGRTTFHSHAHPVLERYTPTQLEIFSSAMKQVPKHGFVSQTISLGARDAGYLEASHVLFPRGGWSLVEYYLVTERLRLSSLKKTIETEEVGTSNKIRRLIKERLERNKDIIDRWPEALAVMAMPSNLSDSLAELARLSDDLWHIAGDTSADMSWYSKRASLCAVYASTELFMTQDKSPEFVDTWKFLDRRLENVQNIGRAFSEASIFLGFNARSAFNVWKSFRP</sequence>
<accession>A0A1U7LJ01</accession>
<evidence type="ECO:0000256" key="7">
    <source>
        <dbReference type="ARBA" id="ARBA00023128"/>
    </source>
</evidence>
<evidence type="ECO:0000256" key="1">
    <source>
        <dbReference type="ARBA" id="ARBA00004173"/>
    </source>
</evidence>
<keyword evidence="11" id="KW-1185">Reference proteome</keyword>
<keyword evidence="6 8" id="KW-0446">Lipid-binding</keyword>
<comment type="pathway">
    <text evidence="2 8">Cofactor biosynthesis; ubiquinone biosynthesis.</text>
</comment>
<comment type="similarity">
    <text evidence="3 8">Belongs to the COQ9 family.</text>
</comment>
<dbReference type="Gene3D" id="1.10.357.10">
    <property type="entry name" value="Tetracycline Repressor, domain 2"/>
    <property type="match status" value="1"/>
</dbReference>
<dbReference type="GO" id="GO:0005743">
    <property type="term" value="C:mitochondrial inner membrane"/>
    <property type="evidence" value="ECO:0007669"/>
    <property type="project" value="TreeGrafter"/>
</dbReference>
<evidence type="ECO:0000256" key="3">
    <source>
        <dbReference type="ARBA" id="ARBA00010766"/>
    </source>
</evidence>
<dbReference type="GO" id="GO:0008289">
    <property type="term" value="F:lipid binding"/>
    <property type="evidence" value="ECO:0007669"/>
    <property type="project" value="UniProtKB-UniRule"/>
</dbReference>
<dbReference type="UniPathway" id="UPA00232"/>
<evidence type="ECO:0000259" key="9">
    <source>
        <dbReference type="Pfam" id="PF08511"/>
    </source>
</evidence>
<proteinExistence type="inferred from homology"/>
<keyword evidence="10" id="KW-0830">Ubiquinone</keyword>
<keyword evidence="5" id="KW-0809">Transit peptide</keyword>
<evidence type="ECO:0000313" key="10">
    <source>
        <dbReference type="EMBL" id="OLL22501.1"/>
    </source>
</evidence>
<dbReference type="FunFam" id="1.10.357.10:FF:000004">
    <property type="entry name" value="Ubiquinone biosynthesis protein COQ9, mitochondrial"/>
    <property type="match status" value="1"/>
</dbReference>
<evidence type="ECO:0000256" key="8">
    <source>
        <dbReference type="RuleBase" id="RU366063"/>
    </source>
</evidence>
<comment type="function">
    <text evidence="8">Membrane-associated protein that warps the membrane surface to access and bind aromatic isoprenes with high specificity, including ubiquinone (CoQ) isoprene intermediates and presents them directly to Coq7, therefore facilitating the Coq7-mediated hydroxylase step. Participates in the biosynthesis of coenzyme Q, also named ubiquinone, an essential lipid-soluble electron transporter for aerobic cellular respiration.</text>
</comment>
<keyword evidence="7 8" id="KW-0496">Mitochondrion</keyword>
<dbReference type="PANTHER" id="PTHR21427">
    <property type="entry name" value="UBIQUINONE BIOSYNTHESIS PROTEIN COQ9, MITOCHONDRIAL"/>
    <property type="match status" value="1"/>
</dbReference>
<dbReference type="OrthoDB" id="619536at2759"/>
<comment type="subcellular location">
    <subcellularLocation>
        <location evidence="1 8">Mitochondrion</location>
    </subcellularLocation>
</comment>